<dbReference type="Proteomes" id="UP000783871">
    <property type="component" value="Unassembled WGS sequence"/>
</dbReference>
<organism evidence="2 3">
    <name type="scientific">Micromonospora thermarum</name>
    <dbReference type="NCBI Taxonomy" id="2720024"/>
    <lineage>
        <taxon>Bacteria</taxon>
        <taxon>Bacillati</taxon>
        <taxon>Actinomycetota</taxon>
        <taxon>Actinomycetes</taxon>
        <taxon>Micromonosporales</taxon>
        <taxon>Micromonosporaceae</taxon>
        <taxon>Micromonospora</taxon>
    </lineage>
</organism>
<dbReference type="InterPro" id="IPR036513">
    <property type="entry name" value="STAS_dom_sf"/>
</dbReference>
<dbReference type="Gene3D" id="3.30.750.24">
    <property type="entry name" value="STAS domain"/>
    <property type="match status" value="1"/>
</dbReference>
<evidence type="ECO:0000259" key="1">
    <source>
        <dbReference type="Pfam" id="PF14417"/>
    </source>
</evidence>
<dbReference type="SUPFAM" id="SSF52091">
    <property type="entry name" value="SpoIIaa-like"/>
    <property type="match status" value="1"/>
</dbReference>
<name>A0ABX0Z004_9ACTN</name>
<sequence length="274" mass="29391">MTDPMPPHGHLCWSYDDQEVFADEAERHVVAGLAAGARVWFVTPTPAGPVAERLVRLPGFADAVDSGAAALVPLGETYTAGAVVDPPAQVAAYAAATEAALAAGFTGLRVVAEATDMVRTPRQLAAFTRYEHQIDRWMRTGPFAAVCAYDRSALGDATVAALACMHPESNQTEPMFHLYATAPVDGHAALTGELDPSNQELFRDALEWADLRPTDGRLVLQATGLRFLDHRALIALQAYAVRRDATVVLRTSHPTPARLTDLLGLTAIQVETVR</sequence>
<evidence type="ECO:0000313" key="2">
    <source>
        <dbReference type="EMBL" id="NJP31082.1"/>
    </source>
</evidence>
<dbReference type="InterPro" id="IPR025847">
    <property type="entry name" value="MEDS_domain"/>
</dbReference>
<accession>A0ABX0Z004</accession>
<comment type="caution">
    <text evidence="2">The sequence shown here is derived from an EMBL/GenBank/DDBJ whole genome shotgun (WGS) entry which is preliminary data.</text>
</comment>
<protein>
    <recommendedName>
        <fullName evidence="1">MEDS domain-containing protein</fullName>
    </recommendedName>
</protein>
<dbReference type="RefSeq" id="WP_167999510.1">
    <property type="nucleotide sequence ID" value="NZ_JAATEO010000003.1"/>
</dbReference>
<feature type="domain" description="MEDS" evidence="1">
    <location>
        <begin position="10"/>
        <end position="167"/>
    </location>
</feature>
<dbReference type="EMBL" id="JAATEO010000003">
    <property type="protein sequence ID" value="NJP31082.1"/>
    <property type="molecule type" value="Genomic_DNA"/>
</dbReference>
<keyword evidence="3" id="KW-1185">Reference proteome</keyword>
<proteinExistence type="predicted"/>
<gene>
    <name evidence="2" type="ORF">HCJ94_03570</name>
</gene>
<reference evidence="2 3" key="1">
    <citation type="submission" date="2020-03" db="EMBL/GenBank/DDBJ databases">
        <title>WGS of actinomycetes isolated from Thailand.</title>
        <authorList>
            <person name="Thawai C."/>
        </authorList>
    </citation>
    <scope>NUCLEOTIDE SEQUENCE [LARGE SCALE GENOMIC DNA]</scope>
    <source>
        <strain evidence="2 3">HSS6-12</strain>
    </source>
</reference>
<evidence type="ECO:0000313" key="3">
    <source>
        <dbReference type="Proteomes" id="UP000783871"/>
    </source>
</evidence>
<dbReference type="Pfam" id="PF14417">
    <property type="entry name" value="MEDS"/>
    <property type="match status" value="1"/>
</dbReference>